<dbReference type="Proteomes" id="UP000541426">
    <property type="component" value="Unassembled WGS sequence"/>
</dbReference>
<dbReference type="AlphaFoldDB" id="A0A7W6DSR6"/>
<dbReference type="SUPFAM" id="SSF52540">
    <property type="entry name" value="P-loop containing nucleoside triphosphate hydrolases"/>
    <property type="match status" value="1"/>
</dbReference>
<accession>A0A7W6DSR6</accession>
<dbReference type="NCBIfam" id="NF004861">
    <property type="entry name" value="PRK06217.1"/>
    <property type="match status" value="1"/>
</dbReference>
<proteinExistence type="predicted"/>
<dbReference type="PANTHER" id="PTHR37816">
    <property type="entry name" value="YALI0E33011P"/>
    <property type="match status" value="1"/>
</dbReference>
<dbReference type="GO" id="GO:0016301">
    <property type="term" value="F:kinase activity"/>
    <property type="evidence" value="ECO:0007669"/>
    <property type="project" value="UniProtKB-KW"/>
</dbReference>
<evidence type="ECO:0000313" key="1">
    <source>
        <dbReference type="EMBL" id="MBB3986247.1"/>
    </source>
</evidence>
<dbReference type="PANTHER" id="PTHR37816:SF2">
    <property type="entry name" value="DNA TOPOLOGY MODULATION PROTEIN FLAR-RELATED PROTEIN"/>
    <property type="match status" value="1"/>
</dbReference>
<organism evidence="1 2">
    <name type="scientific">Sagittula marina</name>
    <dbReference type="NCBI Taxonomy" id="943940"/>
    <lineage>
        <taxon>Bacteria</taxon>
        <taxon>Pseudomonadati</taxon>
        <taxon>Pseudomonadota</taxon>
        <taxon>Alphaproteobacteria</taxon>
        <taxon>Rhodobacterales</taxon>
        <taxon>Roseobacteraceae</taxon>
        <taxon>Sagittula</taxon>
    </lineage>
</organism>
<dbReference type="Gene3D" id="3.40.50.300">
    <property type="entry name" value="P-loop containing nucleotide triphosphate hydrolases"/>
    <property type="match status" value="1"/>
</dbReference>
<reference evidence="1 2" key="1">
    <citation type="submission" date="2020-08" db="EMBL/GenBank/DDBJ databases">
        <title>Genomic Encyclopedia of Type Strains, Phase IV (KMG-IV): sequencing the most valuable type-strain genomes for metagenomic binning, comparative biology and taxonomic classification.</title>
        <authorList>
            <person name="Goeker M."/>
        </authorList>
    </citation>
    <scope>NUCLEOTIDE SEQUENCE [LARGE SCALE GENOMIC DNA]</scope>
    <source>
        <strain evidence="1 2">DSM 102235</strain>
    </source>
</reference>
<sequence length="180" mass="20440">MPRLYLIGASCSGVSTLGATLSARLRVPLLDVDDFYWLPTDPPFTTKRPPEDRVRLIQERQSRTDGWVLSGSFIGWGDSLIEHVEIIAFLYTPSEIRLRRLEHRETQRHGDRILPGGDMYEGHLAFRDWASRYDDPSFTGRNLAQHERWLEAQAAPVLRLDGTQPVGVLADTVTTALDRL</sequence>
<dbReference type="InterPro" id="IPR052922">
    <property type="entry name" value="Cytidylate_Kinase-2"/>
</dbReference>
<protein>
    <submittedName>
        <fullName evidence="1">Adenylate kinase family enzyme</fullName>
    </submittedName>
</protein>
<keyword evidence="2" id="KW-1185">Reference proteome</keyword>
<dbReference type="RefSeq" id="WP_183966488.1">
    <property type="nucleotide sequence ID" value="NZ_BAABBZ010000005.1"/>
</dbReference>
<gene>
    <name evidence="1" type="ORF">GGQ68_002586</name>
</gene>
<evidence type="ECO:0000313" key="2">
    <source>
        <dbReference type="Proteomes" id="UP000541426"/>
    </source>
</evidence>
<keyword evidence="1" id="KW-0418">Kinase</keyword>
<name>A0A7W6DSR6_9RHOB</name>
<dbReference type="InterPro" id="IPR027417">
    <property type="entry name" value="P-loop_NTPase"/>
</dbReference>
<dbReference type="EMBL" id="JACIEJ010000006">
    <property type="protein sequence ID" value="MBB3986247.1"/>
    <property type="molecule type" value="Genomic_DNA"/>
</dbReference>
<comment type="caution">
    <text evidence="1">The sequence shown here is derived from an EMBL/GenBank/DDBJ whole genome shotgun (WGS) entry which is preliminary data.</text>
</comment>
<keyword evidence="1" id="KW-0808">Transferase</keyword>